<dbReference type="EMBL" id="QFQS01000004">
    <property type="protein sequence ID" value="PZQ96184.1"/>
    <property type="molecule type" value="Genomic_DNA"/>
</dbReference>
<dbReference type="Proteomes" id="UP000248975">
    <property type="component" value="Unassembled WGS sequence"/>
</dbReference>
<reference evidence="1 2" key="1">
    <citation type="submission" date="2017-08" db="EMBL/GenBank/DDBJ databases">
        <title>Infants hospitalized years apart are colonized by the same room-sourced microbial strains.</title>
        <authorList>
            <person name="Brooks B."/>
            <person name="Olm M.R."/>
            <person name="Firek B.A."/>
            <person name="Baker R."/>
            <person name="Thomas B.C."/>
            <person name="Morowitz M.J."/>
            <person name="Banfield J.F."/>
        </authorList>
    </citation>
    <scope>NUCLEOTIDE SEQUENCE [LARGE SCALE GENOMIC DNA]</scope>
    <source>
        <strain evidence="1">S2_003_000_R2_11</strain>
    </source>
</reference>
<dbReference type="AlphaFoldDB" id="A0A2W5S7Y3"/>
<gene>
    <name evidence="1" type="ORF">DI533_17265</name>
</gene>
<name>A0A2W5S7Y3_CERSP</name>
<protein>
    <submittedName>
        <fullName evidence="1">Uncharacterized protein</fullName>
    </submittedName>
</protein>
<evidence type="ECO:0000313" key="2">
    <source>
        <dbReference type="Proteomes" id="UP000248975"/>
    </source>
</evidence>
<proteinExistence type="predicted"/>
<evidence type="ECO:0000313" key="1">
    <source>
        <dbReference type="EMBL" id="PZQ96184.1"/>
    </source>
</evidence>
<sequence length="126" mass="13369">MDELSFSLAELLPRPTSPDLWQIASSSANVAIAADADRGPPGRAEIGEITPGVHGMTIAAVDVLVSCLVADTDRTAADAHPTGDLLRGSASFQIVDDRRAQVHMLDELAPARTPRGGHSFHIHRIK</sequence>
<comment type="caution">
    <text evidence="1">The sequence shown here is derived from an EMBL/GenBank/DDBJ whole genome shotgun (WGS) entry which is preliminary data.</text>
</comment>
<organism evidence="1 2">
    <name type="scientific">Cereibacter sphaeroides</name>
    <name type="common">Rhodobacter sphaeroides</name>
    <dbReference type="NCBI Taxonomy" id="1063"/>
    <lineage>
        <taxon>Bacteria</taxon>
        <taxon>Pseudomonadati</taxon>
        <taxon>Pseudomonadota</taxon>
        <taxon>Alphaproteobacteria</taxon>
        <taxon>Rhodobacterales</taxon>
        <taxon>Paracoccaceae</taxon>
        <taxon>Cereibacter</taxon>
    </lineage>
</organism>
<accession>A0A2W5S7Y3</accession>